<gene>
    <name evidence="4" type="ORF">T190423A01A_30331</name>
</gene>
<keyword evidence="1" id="KW-0812">Transmembrane</keyword>
<keyword evidence="1" id="KW-0472">Membrane</keyword>
<dbReference type="InterPro" id="IPR019196">
    <property type="entry name" value="ABC_transp_unknown"/>
</dbReference>
<proteinExistence type="predicted"/>
<keyword evidence="1" id="KW-1133">Transmembrane helix</keyword>
<reference evidence="4 5" key="1">
    <citation type="submission" date="2024-05" db="EMBL/GenBank/DDBJ databases">
        <authorList>
            <person name="Duchaud E."/>
        </authorList>
    </citation>
    <scope>NUCLEOTIDE SEQUENCE [LARGE SCALE GENOMIC DNA]</scope>
    <source>
        <strain evidence="4">Ena-SAMPLE-TAB-13-05-2024-13:56:06:370-140308</strain>
    </source>
</reference>
<dbReference type="InterPro" id="IPR029062">
    <property type="entry name" value="Class_I_gatase-like"/>
</dbReference>
<dbReference type="InterPro" id="IPR019863">
    <property type="entry name" value="Motility-assoc_ABC-rel_GldG"/>
</dbReference>
<dbReference type="Pfam" id="PF09822">
    <property type="entry name" value="ABC_transp_aux"/>
    <property type="match status" value="1"/>
</dbReference>
<evidence type="ECO:0000259" key="2">
    <source>
        <dbReference type="Pfam" id="PF09822"/>
    </source>
</evidence>
<protein>
    <submittedName>
        <fullName evidence="4">Gliding motility protein GldG</fullName>
    </submittedName>
</protein>
<feature type="domain" description="ABC-type uncharacterised transport system" evidence="2">
    <location>
        <begin position="179"/>
        <end position="482"/>
    </location>
</feature>
<dbReference type="RefSeq" id="WP_348717292.1">
    <property type="nucleotide sequence ID" value="NZ_CAXJIO010000012.1"/>
</dbReference>
<name>A0ABP1F4J2_9FLAO</name>
<sequence>MNKGIQHILLVLVGIIVLNIVSNKTYQRFDLTEDKRYTLSNTTLNILNSIDNLLVINVYLEGDFPSEFQRLQVETRQYLEELQAENSNIRFQFINPDNIRERLIKKGMIPSQLTVEEDGKLSNAIIFPWAEIVYGNKTKIVSLLPNTNAKTQEEQLQQAIEKLEYSFSNGVHTITREHKPTIAVLSGNGELEDIYLYSFLKEVGTKYHLAKFTLDSVATNPQKTTSELRKYDLAIIAKPTKRFTAEEKLSIDQFITNGGKSLWMIDNNYSDTDSLYNQGKMLAFPRDLNLTDLLFSYGVRINNKLVQDLYSAKIPLATGNLGNQAQFQHLNWFYHPLVNGNPNHPITKNIPPVRFRFTTQIDTLKNDIKKTPLYISSILTKKIGTPSIIELQSIANAPQENEYKSGPQLFAVLLEGKFNSAYKSRIKPFNYTDFKETSTENKMVVIADGDIAKNQILKGKPHDLSRDKWTGETFGNKEFLLNTVDYLLDDTGLIELRNKTIQLNLLDKQQAFNNKGFWQFFNILVPLVILGLFGFGFNYLRRRKYTK</sequence>
<dbReference type="Pfam" id="PF23357">
    <property type="entry name" value="DUF7088"/>
    <property type="match status" value="1"/>
</dbReference>
<accession>A0ABP1F4J2</accession>
<feature type="transmembrane region" description="Helical" evidence="1">
    <location>
        <begin position="517"/>
        <end position="540"/>
    </location>
</feature>
<comment type="caution">
    <text evidence="4">The sequence shown here is derived from an EMBL/GenBank/DDBJ whole genome shotgun (WGS) entry which is preliminary data.</text>
</comment>
<evidence type="ECO:0000313" key="4">
    <source>
        <dbReference type="EMBL" id="CAL2103217.1"/>
    </source>
</evidence>
<dbReference type="NCBIfam" id="TIGR03521">
    <property type="entry name" value="GldG"/>
    <property type="match status" value="1"/>
</dbReference>
<evidence type="ECO:0000313" key="5">
    <source>
        <dbReference type="Proteomes" id="UP001497527"/>
    </source>
</evidence>
<organism evidence="4 5">
    <name type="scientific">Tenacibaculum polynesiense</name>
    <dbReference type="NCBI Taxonomy" id="3137857"/>
    <lineage>
        <taxon>Bacteria</taxon>
        <taxon>Pseudomonadati</taxon>
        <taxon>Bacteroidota</taxon>
        <taxon>Flavobacteriia</taxon>
        <taxon>Flavobacteriales</taxon>
        <taxon>Flavobacteriaceae</taxon>
        <taxon>Tenacibaculum</taxon>
    </lineage>
</organism>
<dbReference type="EMBL" id="CAXJIO010000012">
    <property type="protein sequence ID" value="CAL2103217.1"/>
    <property type="molecule type" value="Genomic_DNA"/>
</dbReference>
<evidence type="ECO:0000256" key="1">
    <source>
        <dbReference type="SAM" id="Phobius"/>
    </source>
</evidence>
<dbReference type="Proteomes" id="UP001497527">
    <property type="component" value="Unassembled WGS sequence"/>
</dbReference>
<evidence type="ECO:0000259" key="3">
    <source>
        <dbReference type="Pfam" id="PF23357"/>
    </source>
</evidence>
<keyword evidence="5" id="KW-1185">Reference proteome</keyword>
<feature type="domain" description="DUF7088" evidence="3">
    <location>
        <begin position="33"/>
        <end position="132"/>
    </location>
</feature>
<dbReference type="SUPFAM" id="SSF52317">
    <property type="entry name" value="Class I glutamine amidotransferase-like"/>
    <property type="match status" value="1"/>
</dbReference>
<dbReference type="InterPro" id="IPR055396">
    <property type="entry name" value="DUF7088"/>
</dbReference>